<dbReference type="HOGENOM" id="CLU_212468_0_0_9"/>
<organism evidence="1 2">
    <name type="scientific">Bacillus amyloliquefaciens (strain Y2)</name>
    <name type="common">Bacillus amyloliquefaciens subsp. plantarum (strain B9601-Y2)</name>
    <dbReference type="NCBI Taxonomy" id="1155777"/>
    <lineage>
        <taxon>Bacteria</taxon>
        <taxon>Bacillati</taxon>
        <taxon>Bacillota</taxon>
        <taxon>Bacilli</taxon>
        <taxon>Bacillales</taxon>
        <taxon>Bacillaceae</taxon>
        <taxon>Bacillus</taxon>
        <taxon>Bacillus amyloliquefaciens group</taxon>
    </lineage>
</organism>
<dbReference type="PATRIC" id="fig|1126211.3.peg.3957"/>
<accession>I2CBH6</accession>
<gene>
    <name evidence="1" type="ORF">MUS_4159</name>
</gene>
<dbReference type="KEGG" id="bqy:MUS_4159"/>
<evidence type="ECO:0000313" key="1">
    <source>
        <dbReference type="EMBL" id="AFJ64000.1"/>
    </source>
</evidence>
<dbReference type="EMBL" id="CP003332">
    <property type="protein sequence ID" value="AFJ64000.1"/>
    <property type="molecule type" value="Genomic_DNA"/>
</dbReference>
<proteinExistence type="predicted"/>
<reference evidence="1 2" key="1">
    <citation type="journal article" date="2012" name="J. Biotechnol.">
        <title>Genome sequence of the plant growth promoting strain Bacillus amyloliquefaciens subsp. plantarum B9601-Y2 and expression of mersacidin and other secondary metabolites.</title>
        <authorList>
            <person name="He P."/>
            <person name="Hao K."/>
            <person name="Blom J."/>
            <person name="Ruckert C."/>
            <person name="Vater J."/>
            <person name="Mao Z."/>
            <person name="Wu Y."/>
            <person name="Hou M."/>
            <person name="He P."/>
            <person name="He Y."/>
            <person name="Borriss R."/>
        </authorList>
    </citation>
    <scope>NUCLEOTIDE SEQUENCE [LARGE SCALE GENOMIC DNA]</scope>
    <source>
        <strain evidence="1">Y2</strain>
    </source>
</reference>
<sequence length="37" mass="4050">MRFQIAADRFGQASSAFGKDFLIFITNCYAGMLLASS</sequence>
<protein>
    <submittedName>
        <fullName evidence="1">Uncharacterized protein</fullName>
    </submittedName>
</protein>
<name>I2CBH6_BACAY</name>
<evidence type="ECO:0000313" key="2">
    <source>
        <dbReference type="Proteomes" id="UP000002878"/>
    </source>
</evidence>
<dbReference type="AlphaFoldDB" id="I2CBH6"/>
<dbReference type="Proteomes" id="UP000002878">
    <property type="component" value="Chromosome"/>
</dbReference>